<dbReference type="InterPro" id="IPR036237">
    <property type="entry name" value="Xyl_isomerase-like_sf"/>
</dbReference>
<name>A0A5C5ZPI7_9BACT</name>
<dbReference type="RefSeq" id="WP_146400157.1">
    <property type="nucleotide sequence ID" value="NZ_SJPQ01000002.1"/>
</dbReference>
<dbReference type="Gene3D" id="3.20.20.150">
    <property type="entry name" value="Divalent-metal-dependent TIM barrel enzymes"/>
    <property type="match status" value="1"/>
</dbReference>
<evidence type="ECO:0000259" key="1">
    <source>
        <dbReference type="Pfam" id="PF01261"/>
    </source>
</evidence>
<dbReference type="InterPro" id="IPR013022">
    <property type="entry name" value="Xyl_isomerase-like_TIM-brl"/>
</dbReference>
<dbReference type="Proteomes" id="UP000315440">
    <property type="component" value="Unassembled WGS sequence"/>
</dbReference>
<accession>A0A5C5ZPI7</accession>
<dbReference type="InterPro" id="IPR050312">
    <property type="entry name" value="IolE/XylAMocC-like"/>
</dbReference>
<evidence type="ECO:0000313" key="2">
    <source>
        <dbReference type="EMBL" id="TWT88797.1"/>
    </source>
</evidence>
<dbReference type="OrthoDB" id="9779184at2"/>
<dbReference type="PANTHER" id="PTHR12110:SF21">
    <property type="entry name" value="XYLOSE ISOMERASE-LIKE TIM BARREL DOMAIN-CONTAINING PROTEIN"/>
    <property type="match status" value="1"/>
</dbReference>
<gene>
    <name evidence="2" type="ORF">Mal64_22850</name>
</gene>
<reference evidence="2 3" key="1">
    <citation type="submission" date="2019-02" db="EMBL/GenBank/DDBJ databases">
        <title>Deep-cultivation of Planctomycetes and their phenomic and genomic characterization uncovers novel biology.</title>
        <authorList>
            <person name="Wiegand S."/>
            <person name="Jogler M."/>
            <person name="Boedeker C."/>
            <person name="Pinto D."/>
            <person name="Vollmers J."/>
            <person name="Rivas-Marin E."/>
            <person name="Kohn T."/>
            <person name="Peeters S.H."/>
            <person name="Heuer A."/>
            <person name="Rast P."/>
            <person name="Oberbeckmann S."/>
            <person name="Bunk B."/>
            <person name="Jeske O."/>
            <person name="Meyerdierks A."/>
            <person name="Storesund J.E."/>
            <person name="Kallscheuer N."/>
            <person name="Luecker S."/>
            <person name="Lage O.M."/>
            <person name="Pohl T."/>
            <person name="Merkel B.J."/>
            <person name="Hornburger P."/>
            <person name="Mueller R.-W."/>
            <person name="Bruemmer F."/>
            <person name="Labrenz M."/>
            <person name="Spormann A.M."/>
            <person name="Op Den Camp H."/>
            <person name="Overmann J."/>
            <person name="Amann R."/>
            <person name="Jetten M.S.M."/>
            <person name="Mascher T."/>
            <person name="Medema M.H."/>
            <person name="Devos D.P."/>
            <person name="Kaster A.-K."/>
            <person name="Ovreas L."/>
            <person name="Rohde M."/>
            <person name="Galperin M.Y."/>
            <person name="Jogler C."/>
        </authorList>
    </citation>
    <scope>NUCLEOTIDE SEQUENCE [LARGE SCALE GENOMIC DNA]</scope>
    <source>
        <strain evidence="2 3">Mal64</strain>
    </source>
</reference>
<keyword evidence="2" id="KW-0413">Isomerase</keyword>
<comment type="caution">
    <text evidence="2">The sequence shown here is derived from an EMBL/GenBank/DDBJ whole genome shotgun (WGS) entry which is preliminary data.</text>
</comment>
<dbReference type="EC" id="5.3.1.-" evidence="2"/>
<evidence type="ECO:0000313" key="3">
    <source>
        <dbReference type="Proteomes" id="UP000315440"/>
    </source>
</evidence>
<sequence length="280" mass="30119">MPRYALCNETYQDAPLDEAFKDMSDAGYQGVEIAPYTLCEDPTHLTEERGAEIARMAADHGVEVIGLHWLLVKPEGLHLTTPDRMLRAKTAAFAGHLAKVCAAMGGKVMVWGSPKAREVLPGEDRLEAMKRAAEVLHGVCETAGPLGVTIAFEPLGPAETNFVTTAAEGVELCKLVDHPACKLHLDVKAMASEVAPGKGSGEAIAQIVRDNKEWLAHFHANDPNLRGPGQGEVDFKPIASALEEIEYGGWVSVEVFDYTPDPATIARQSMACLRESFSAG</sequence>
<dbReference type="GO" id="GO:0016853">
    <property type="term" value="F:isomerase activity"/>
    <property type="evidence" value="ECO:0007669"/>
    <property type="project" value="UniProtKB-KW"/>
</dbReference>
<proteinExistence type="predicted"/>
<protein>
    <submittedName>
        <fullName evidence="2">D-tagatose 3-epimerase</fullName>
        <ecNumber evidence="2">5.3.1.-</ecNumber>
    </submittedName>
</protein>
<dbReference type="Pfam" id="PF01261">
    <property type="entry name" value="AP_endonuc_2"/>
    <property type="match status" value="1"/>
</dbReference>
<dbReference type="PANTHER" id="PTHR12110">
    <property type="entry name" value="HYDROXYPYRUVATE ISOMERASE"/>
    <property type="match status" value="1"/>
</dbReference>
<organism evidence="2 3">
    <name type="scientific">Pseudobythopirellula maris</name>
    <dbReference type="NCBI Taxonomy" id="2527991"/>
    <lineage>
        <taxon>Bacteria</taxon>
        <taxon>Pseudomonadati</taxon>
        <taxon>Planctomycetota</taxon>
        <taxon>Planctomycetia</taxon>
        <taxon>Pirellulales</taxon>
        <taxon>Lacipirellulaceae</taxon>
        <taxon>Pseudobythopirellula</taxon>
    </lineage>
</organism>
<dbReference type="AlphaFoldDB" id="A0A5C5ZPI7"/>
<keyword evidence="3" id="KW-1185">Reference proteome</keyword>
<dbReference type="EMBL" id="SJPQ01000002">
    <property type="protein sequence ID" value="TWT88797.1"/>
    <property type="molecule type" value="Genomic_DNA"/>
</dbReference>
<feature type="domain" description="Xylose isomerase-like TIM barrel" evidence="1">
    <location>
        <begin position="21"/>
        <end position="275"/>
    </location>
</feature>
<dbReference type="SUPFAM" id="SSF51658">
    <property type="entry name" value="Xylose isomerase-like"/>
    <property type="match status" value="1"/>
</dbReference>